<evidence type="ECO:0000256" key="3">
    <source>
        <dbReference type="ARBA" id="ARBA00022840"/>
    </source>
</evidence>
<dbReference type="GO" id="GO:0005524">
    <property type="term" value="F:ATP binding"/>
    <property type="evidence" value="ECO:0007669"/>
    <property type="project" value="UniProtKB-KW"/>
</dbReference>
<dbReference type="AlphaFoldDB" id="A0A916UAL3"/>
<organism evidence="5 6">
    <name type="scientific">Hoyosella rhizosphaerae</name>
    <dbReference type="NCBI Taxonomy" id="1755582"/>
    <lineage>
        <taxon>Bacteria</taxon>
        <taxon>Bacillati</taxon>
        <taxon>Actinomycetota</taxon>
        <taxon>Actinomycetes</taxon>
        <taxon>Mycobacteriales</taxon>
        <taxon>Hoyosellaceae</taxon>
        <taxon>Hoyosella</taxon>
    </lineage>
</organism>
<evidence type="ECO:0000259" key="4">
    <source>
        <dbReference type="Pfam" id="PF00582"/>
    </source>
</evidence>
<comment type="caution">
    <text evidence="5">The sequence shown here is derived from an EMBL/GenBank/DDBJ whole genome shotgun (WGS) entry which is preliminary data.</text>
</comment>
<evidence type="ECO:0000313" key="6">
    <source>
        <dbReference type="Proteomes" id="UP000641514"/>
    </source>
</evidence>
<dbReference type="PRINTS" id="PR01438">
    <property type="entry name" value="UNVRSLSTRESS"/>
</dbReference>
<keyword evidence="6" id="KW-1185">Reference proteome</keyword>
<dbReference type="SUPFAM" id="SSF52402">
    <property type="entry name" value="Adenine nucleotide alpha hydrolases-like"/>
    <property type="match status" value="2"/>
</dbReference>
<feature type="domain" description="UspA" evidence="4">
    <location>
        <begin position="5"/>
        <end position="141"/>
    </location>
</feature>
<dbReference type="InterPro" id="IPR006015">
    <property type="entry name" value="Universal_stress_UspA"/>
</dbReference>
<dbReference type="RefSeq" id="WP_188673474.1">
    <property type="nucleotide sequence ID" value="NZ_BMJH01000002.1"/>
</dbReference>
<evidence type="ECO:0000256" key="1">
    <source>
        <dbReference type="ARBA" id="ARBA00008791"/>
    </source>
</evidence>
<dbReference type="EMBL" id="BMJH01000002">
    <property type="protein sequence ID" value="GGC65884.1"/>
    <property type="molecule type" value="Genomic_DNA"/>
</dbReference>
<dbReference type="PANTHER" id="PTHR46268:SF27">
    <property type="entry name" value="UNIVERSAL STRESS PROTEIN RV2623"/>
    <property type="match status" value="1"/>
</dbReference>
<feature type="domain" description="UspA" evidence="4">
    <location>
        <begin position="154"/>
        <end position="290"/>
    </location>
</feature>
<dbReference type="InterPro" id="IPR014729">
    <property type="entry name" value="Rossmann-like_a/b/a_fold"/>
</dbReference>
<keyword evidence="3" id="KW-0067">ATP-binding</keyword>
<name>A0A916UAL3_9ACTN</name>
<evidence type="ECO:0000313" key="5">
    <source>
        <dbReference type="EMBL" id="GGC65884.1"/>
    </source>
</evidence>
<reference evidence="5" key="2">
    <citation type="submission" date="2020-09" db="EMBL/GenBank/DDBJ databases">
        <authorList>
            <person name="Sun Q."/>
            <person name="Zhou Y."/>
        </authorList>
    </citation>
    <scope>NUCLEOTIDE SEQUENCE</scope>
    <source>
        <strain evidence="5">CGMCC 1.15478</strain>
    </source>
</reference>
<keyword evidence="2" id="KW-0547">Nucleotide-binding</keyword>
<reference evidence="5" key="1">
    <citation type="journal article" date="2014" name="Int. J. Syst. Evol. Microbiol.">
        <title>Complete genome sequence of Corynebacterium casei LMG S-19264T (=DSM 44701T), isolated from a smear-ripened cheese.</title>
        <authorList>
            <consortium name="US DOE Joint Genome Institute (JGI-PGF)"/>
            <person name="Walter F."/>
            <person name="Albersmeier A."/>
            <person name="Kalinowski J."/>
            <person name="Ruckert C."/>
        </authorList>
    </citation>
    <scope>NUCLEOTIDE SEQUENCE</scope>
    <source>
        <strain evidence="5">CGMCC 1.15478</strain>
    </source>
</reference>
<comment type="similarity">
    <text evidence="1">Belongs to the universal stress protein A family.</text>
</comment>
<accession>A0A916UAL3</accession>
<evidence type="ECO:0000256" key="2">
    <source>
        <dbReference type="ARBA" id="ARBA00022741"/>
    </source>
</evidence>
<sequence>MSLNQPIVVGTDGSTAATNAVRWAARQSRIHNLPLRIVTALDGPPQYWGDFALPSTYIAESTAHAKERLAEAQRIAVEGGAHSITTDVLTGFAHVDLITESKNAHTLVLGSRGLSAVKANIIGSVTHSVASYVHSPLVVVHDLPFGWDRKPLAPVVVGVDGSEHNRAAVDAAFKEADRLGTELIAVHAWSDTALPRALSLHKGLPWADLITEEEARLAESLAGWKEQYPDVDVRRVVIKEKPARYLAELSSAASLVVVGSRGRGGFAGMLLGSTSRSLLHSCQCPLMTVPGDR</sequence>
<dbReference type="InterPro" id="IPR006016">
    <property type="entry name" value="UspA"/>
</dbReference>
<dbReference type="Gene3D" id="3.40.50.620">
    <property type="entry name" value="HUPs"/>
    <property type="match status" value="2"/>
</dbReference>
<dbReference type="Proteomes" id="UP000641514">
    <property type="component" value="Unassembled WGS sequence"/>
</dbReference>
<gene>
    <name evidence="5" type="ORF">GCM10011410_18050</name>
</gene>
<dbReference type="PANTHER" id="PTHR46268">
    <property type="entry name" value="STRESS RESPONSE PROTEIN NHAX"/>
    <property type="match status" value="1"/>
</dbReference>
<proteinExistence type="inferred from homology"/>
<dbReference type="Pfam" id="PF00582">
    <property type="entry name" value="Usp"/>
    <property type="match status" value="2"/>
</dbReference>
<protein>
    <submittedName>
        <fullName evidence="5">Universal stress protein</fullName>
    </submittedName>
</protein>